<reference evidence="15 16" key="1">
    <citation type="journal article" date="2016" name="Genome Biol. Evol.">
        <title>Divergent and convergent evolution of fungal pathogenicity.</title>
        <authorList>
            <person name="Shang Y."/>
            <person name="Xiao G."/>
            <person name="Zheng P."/>
            <person name="Cen K."/>
            <person name="Zhan S."/>
            <person name="Wang C."/>
        </authorList>
    </citation>
    <scope>NUCLEOTIDE SEQUENCE [LARGE SCALE GENOMIC DNA]</scope>
    <source>
        <strain evidence="15 16">RCEF 264</strain>
    </source>
</reference>
<dbReference type="STRING" id="1081102.A0A162K581"/>
<feature type="compositionally biased region" description="Polar residues" evidence="13">
    <location>
        <begin position="153"/>
        <end position="162"/>
    </location>
</feature>
<evidence type="ECO:0000256" key="6">
    <source>
        <dbReference type="ARBA" id="ARBA00022801"/>
    </source>
</evidence>
<dbReference type="InterPro" id="IPR000629">
    <property type="entry name" value="RNA-helicase_DEAD-box_CS"/>
</dbReference>
<dbReference type="SUPFAM" id="SSF52540">
    <property type="entry name" value="P-loop containing nucleoside triphosphate hydrolases"/>
    <property type="match status" value="1"/>
</dbReference>
<dbReference type="PANTHER" id="PTHR47958">
    <property type="entry name" value="ATP-DEPENDENT RNA HELICASE DBP3"/>
    <property type="match status" value="1"/>
</dbReference>
<evidence type="ECO:0000256" key="13">
    <source>
        <dbReference type="SAM" id="MobiDB-lite"/>
    </source>
</evidence>
<evidence type="ECO:0000256" key="11">
    <source>
        <dbReference type="ARBA" id="ARBA00047984"/>
    </source>
</evidence>
<protein>
    <submittedName>
        <fullName evidence="15">ATP-dependent RNA helicase dbp3</fullName>
    </submittedName>
</protein>
<dbReference type="Proteomes" id="UP000076874">
    <property type="component" value="Unassembled WGS sequence"/>
</dbReference>
<feature type="compositionally biased region" description="Basic and acidic residues" evidence="13">
    <location>
        <begin position="39"/>
        <end position="126"/>
    </location>
</feature>
<dbReference type="CDD" id="cd00268">
    <property type="entry name" value="DEADc"/>
    <property type="match status" value="1"/>
</dbReference>
<evidence type="ECO:0000256" key="3">
    <source>
        <dbReference type="ARBA" id="ARBA00022517"/>
    </source>
</evidence>
<dbReference type="InterPro" id="IPR044742">
    <property type="entry name" value="DEAD/DEAH_RhlB"/>
</dbReference>
<comment type="caution">
    <text evidence="15">The sequence shown here is derived from an EMBL/GenBank/DDBJ whole genome shotgun (WGS) entry which is preliminary data.</text>
</comment>
<dbReference type="SMART" id="SM00487">
    <property type="entry name" value="DEXDc"/>
    <property type="match status" value="1"/>
</dbReference>
<dbReference type="OrthoDB" id="196131at2759"/>
<evidence type="ECO:0000256" key="2">
    <source>
        <dbReference type="ARBA" id="ARBA00009334"/>
    </source>
</evidence>
<evidence type="ECO:0000256" key="12">
    <source>
        <dbReference type="RuleBase" id="RU000492"/>
    </source>
</evidence>
<feature type="compositionally biased region" description="Basic residues" evidence="13">
    <location>
        <begin position="127"/>
        <end position="136"/>
    </location>
</feature>
<accession>A0A162K581</accession>
<evidence type="ECO:0000256" key="8">
    <source>
        <dbReference type="ARBA" id="ARBA00022840"/>
    </source>
</evidence>
<dbReference type="Pfam" id="PF00270">
    <property type="entry name" value="DEAD"/>
    <property type="match status" value="2"/>
</dbReference>
<keyword evidence="8 12" id="KW-0067">ATP-binding</keyword>
<evidence type="ECO:0000256" key="5">
    <source>
        <dbReference type="ARBA" id="ARBA00022741"/>
    </source>
</evidence>
<keyword evidence="5 12" id="KW-0547">Nucleotide-binding</keyword>
<comment type="subcellular location">
    <subcellularLocation>
        <location evidence="1">Nucleus</location>
        <location evidence="1">Nucleolus</location>
    </subcellularLocation>
</comment>
<comment type="function">
    <text evidence="10">ATP-dependent RNA helicase required for 60S ribosomal subunit synthesis. Involved in efficient pre-rRNA processing, predominantly at site A3, which is necessary for the normal formation of 25S and 5.8S rRNAs.</text>
</comment>
<evidence type="ECO:0000256" key="4">
    <source>
        <dbReference type="ARBA" id="ARBA00022552"/>
    </source>
</evidence>
<feature type="region of interest" description="Disordered" evidence="13">
    <location>
        <begin position="1"/>
        <end position="162"/>
    </location>
</feature>
<dbReference type="InterPro" id="IPR027417">
    <property type="entry name" value="P-loop_NTPase"/>
</dbReference>
<dbReference type="AlphaFoldDB" id="A0A162K581"/>
<dbReference type="InterPro" id="IPR014001">
    <property type="entry name" value="Helicase_ATP-bd"/>
</dbReference>
<organism evidence="15 16">
    <name type="scientific">Niveomyces insectorum RCEF 264</name>
    <dbReference type="NCBI Taxonomy" id="1081102"/>
    <lineage>
        <taxon>Eukaryota</taxon>
        <taxon>Fungi</taxon>
        <taxon>Dikarya</taxon>
        <taxon>Ascomycota</taxon>
        <taxon>Pezizomycotina</taxon>
        <taxon>Sordariomycetes</taxon>
        <taxon>Hypocreomycetidae</taxon>
        <taxon>Hypocreales</taxon>
        <taxon>Cordycipitaceae</taxon>
        <taxon>Niveomyces</taxon>
    </lineage>
</organism>
<keyword evidence="6 12" id="KW-0378">Hydrolase</keyword>
<feature type="domain" description="Helicase ATP-binding" evidence="14">
    <location>
        <begin position="235"/>
        <end position="384"/>
    </location>
</feature>
<keyword evidence="7 12" id="KW-0347">Helicase</keyword>
<dbReference type="GO" id="GO:0003676">
    <property type="term" value="F:nucleic acid binding"/>
    <property type="evidence" value="ECO:0007669"/>
    <property type="project" value="InterPro"/>
</dbReference>
<evidence type="ECO:0000256" key="10">
    <source>
        <dbReference type="ARBA" id="ARBA00037449"/>
    </source>
</evidence>
<dbReference type="PROSITE" id="PS00039">
    <property type="entry name" value="DEAD_ATP_HELICASE"/>
    <property type="match status" value="1"/>
</dbReference>
<evidence type="ECO:0000259" key="14">
    <source>
        <dbReference type="PROSITE" id="PS51192"/>
    </source>
</evidence>
<name>A0A162K581_9HYPO</name>
<evidence type="ECO:0000256" key="1">
    <source>
        <dbReference type="ARBA" id="ARBA00004604"/>
    </source>
</evidence>
<dbReference type="EMBL" id="AZHD01000029">
    <property type="protein sequence ID" value="OAA53498.1"/>
    <property type="molecule type" value="Genomic_DNA"/>
</dbReference>
<dbReference type="GO" id="GO:0003724">
    <property type="term" value="F:RNA helicase activity"/>
    <property type="evidence" value="ECO:0007669"/>
    <property type="project" value="UniProtKB-EC"/>
</dbReference>
<evidence type="ECO:0000256" key="7">
    <source>
        <dbReference type="ARBA" id="ARBA00022806"/>
    </source>
</evidence>
<keyword evidence="3" id="KW-0690">Ribosome biogenesis</keyword>
<dbReference type="InterPro" id="IPR011545">
    <property type="entry name" value="DEAD/DEAH_box_helicase_dom"/>
</dbReference>
<dbReference type="PROSITE" id="PS51192">
    <property type="entry name" value="HELICASE_ATP_BIND_1"/>
    <property type="match status" value="1"/>
</dbReference>
<dbReference type="Gene3D" id="3.40.50.300">
    <property type="entry name" value="P-loop containing nucleotide triphosphate hydrolases"/>
    <property type="match status" value="2"/>
</dbReference>
<keyword evidence="16" id="KW-1185">Reference proteome</keyword>
<keyword evidence="4" id="KW-0698">rRNA processing</keyword>
<evidence type="ECO:0000313" key="16">
    <source>
        <dbReference type="Proteomes" id="UP000076874"/>
    </source>
</evidence>
<sequence>MSIEKKRRPSDEDGAARPAKKARTFEEVKEKRREKKEKKKELKREKREKKENGHRGPGEKKEKRQNKYEKEKKMRLEKKEKRAREKALSAKNEGSEQKQQPEKQQPEKTHSEETQSEETKPEETKPQKTKSAKTKPQKTQTQTERVPAENGHTGPSPSMGAYTQTDALTALPESEIQTFLKTEQVAIFDPLAKKDDAAAKLRPLVSFAHLPVTDLTKQQPFAAYTKPTPIQAASWPFSLAGRDLVGIAETGSGKTMAFALPCVEALRVLPKPAPVAAEKLPNRSPHRRLPRVLLRQAGGVDVIVATPGRLKDFLNDGAVSLAHVRFAVLDEADRMLDTGFEEDIKAILGACPARGERQTLMFTATWPASVRGLADGFMVDPVKVTGGGRRGRGC</sequence>
<proteinExistence type="inferred from homology"/>
<comment type="catalytic activity">
    <reaction evidence="11">
        <text>ATP + H2O = ADP + phosphate + H(+)</text>
        <dbReference type="Rhea" id="RHEA:13065"/>
        <dbReference type="ChEBI" id="CHEBI:15377"/>
        <dbReference type="ChEBI" id="CHEBI:15378"/>
        <dbReference type="ChEBI" id="CHEBI:30616"/>
        <dbReference type="ChEBI" id="CHEBI:43474"/>
        <dbReference type="ChEBI" id="CHEBI:456216"/>
        <dbReference type="EC" id="3.6.4.13"/>
    </reaction>
</comment>
<dbReference type="GO" id="GO:0016787">
    <property type="term" value="F:hydrolase activity"/>
    <property type="evidence" value="ECO:0007669"/>
    <property type="project" value="UniProtKB-KW"/>
</dbReference>
<comment type="similarity">
    <text evidence="2">Belongs to the DEAD box helicase family. DDX5/DBP2 subfamily.</text>
</comment>
<keyword evidence="9" id="KW-0539">Nucleus</keyword>
<gene>
    <name evidence="15" type="ORF">SPI_09426</name>
</gene>
<evidence type="ECO:0000256" key="9">
    <source>
        <dbReference type="ARBA" id="ARBA00023242"/>
    </source>
</evidence>
<evidence type="ECO:0000313" key="15">
    <source>
        <dbReference type="EMBL" id="OAA53498.1"/>
    </source>
</evidence>
<dbReference type="GO" id="GO:0005524">
    <property type="term" value="F:ATP binding"/>
    <property type="evidence" value="ECO:0007669"/>
    <property type="project" value="UniProtKB-KW"/>
</dbReference>